<proteinExistence type="predicted"/>
<accession>A0A2P5IDV4</accession>
<gene>
    <name evidence="1" type="ORF">DHEL01_v200923</name>
</gene>
<dbReference type="InParanoid" id="A0A2P5IDV4"/>
<protein>
    <submittedName>
        <fullName evidence="1">Uncharacterized protein</fullName>
    </submittedName>
</protein>
<dbReference type="AlphaFoldDB" id="A0A2P5IDV4"/>
<dbReference type="Proteomes" id="UP000094444">
    <property type="component" value="Unassembled WGS sequence"/>
</dbReference>
<dbReference type="OrthoDB" id="10395207at2759"/>
<reference evidence="1" key="1">
    <citation type="submission" date="2017-09" db="EMBL/GenBank/DDBJ databases">
        <title>Polyketide synthases of a Diaporthe helianthi virulent isolate.</title>
        <authorList>
            <person name="Baroncelli R."/>
        </authorList>
    </citation>
    <scope>NUCLEOTIDE SEQUENCE [LARGE SCALE GENOMIC DNA]</scope>
    <source>
        <strain evidence="1">7/96</strain>
    </source>
</reference>
<organism evidence="1 2">
    <name type="scientific">Diaporthe helianthi</name>
    <dbReference type="NCBI Taxonomy" id="158607"/>
    <lineage>
        <taxon>Eukaryota</taxon>
        <taxon>Fungi</taxon>
        <taxon>Dikarya</taxon>
        <taxon>Ascomycota</taxon>
        <taxon>Pezizomycotina</taxon>
        <taxon>Sordariomycetes</taxon>
        <taxon>Sordariomycetidae</taxon>
        <taxon>Diaporthales</taxon>
        <taxon>Diaporthaceae</taxon>
        <taxon>Diaporthe</taxon>
    </lineage>
</organism>
<comment type="caution">
    <text evidence="1">The sequence shown here is derived from an EMBL/GenBank/DDBJ whole genome shotgun (WGS) entry which is preliminary data.</text>
</comment>
<name>A0A2P5IDV4_DIAHE</name>
<sequence>MTGSRRSNEAFTICAKHSGVGKPSISSAQTAYVEASSSFKGAGKAPAFAEPHVYMQQHDMDAAETTRQLQDSNTRIPPRLRHHGRLVTAVGWIFETGRGTSAFNVLKSPVMICQCDQEYHEIGKTSCRAGRPSHHNLRALGSVPNPVDKDTHIRAHQPELKPAQSAADVCGTGVNNALR</sequence>
<keyword evidence="2" id="KW-1185">Reference proteome</keyword>
<evidence type="ECO:0000313" key="2">
    <source>
        <dbReference type="Proteomes" id="UP000094444"/>
    </source>
</evidence>
<evidence type="ECO:0000313" key="1">
    <source>
        <dbReference type="EMBL" id="POS80676.1"/>
    </source>
</evidence>
<dbReference type="EMBL" id="MAVT02000037">
    <property type="protein sequence ID" value="POS80676.1"/>
    <property type="molecule type" value="Genomic_DNA"/>
</dbReference>